<dbReference type="InterPro" id="IPR000086">
    <property type="entry name" value="NUDIX_hydrolase_dom"/>
</dbReference>
<dbReference type="Proteomes" id="UP000242818">
    <property type="component" value="Unassembled WGS sequence"/>
</dbReference>
<dbReference type="EMBL" id="FMAR01000001">
    <property type="protein sequence ID" value="SCB74333.1"/>
    <property type="molecule type" value="Genomic_DNA"/>
</dbReference>
<dbReference type="GO" id="GO:0019693">
    <property type="term" value="P:ribose phosphate metabolic process"/>
    <property type="evidence" value="ECO:0007669"/>
    <property type="project" value="TreeGrafter"/>
</dbReference>
<evidence type="ECO:0000313" key="10">
    <source>
        <dbReference type="Proteomes" id="UP000242818"/>
    </source>
</evidence>
<dbReference type="SUPFAM" id="SSF55811">
    <property type="entry name" value="Nudix"/>
    <property type="match status" value="1"/>
</dbReference>
<dbReference type="PANTHER" id="PTHR11839:SF18">
    <property type="entry name" value="NUDIX HYDROLASE DOMAIN-CONTAINING PROTEIN"/>
    <property type="match status" value="1"/>
</dbReference>
<comment type="cofactor">
    <cofactor evidence="2">
        <name>Mg(2+)</name>
        <dbReference type="ChEBI" id="CHEBI:18420"/>
    </cofactor>
</comment>
<reference evidence="9 10" key="1">
    <citation type="submission" date="2016-08" db="EMBL/GenBank/DDBJ databases">
        <authorList>
            <person name="Seilhamer J.J."/>
        </authorList>
    </citation>
    <scope>NUCLEOTIDE SEQUENCE [LARGE SCALE GENOMIC DNA]</scope>
    <source>
        <strain evidence="9 10">A37T2</strain>
    </source>
</reference>
<dbReference type="GO" id="GO:0016787">
    <property type="term" value="F:hydrolase activity"/>
    <property type="evidence" value="ECO:0007669"/>
    <property type="project" value="UniProtKB-KW"/>
</dbReference>
<dbReference type="PANTHER" id="PTHR11839">
    <property type="entry name" value="UDP/ADP-SUGAR PYROPHOSPHATASE"/>
    <property type="match status" value="1"/>
</dbReference>
<evidence type="ECO:0000256" key="3">
    <source>
        <dbReference type="ARBA" id="ARBA00007275"/>
    </source>
</evidence>
<comment type="catalytic activity">
    <reaction evidence="1">
        <text>GDP-alpha-D-mannose + H2O = alpha-D-mannose 1-phosphate + GMP + 2 H(+)</text>
        <dbReference type="Rhea" id="RHEA:27978"/>
        <dbReference type="ChEBI" id="CHEBI:15377"/>
        <dbReference type="ChEBI" id="CHEBI:15378"/>
        <dbReference type="ChEBI" id="CHEBI:57527"/>
        <dbReference type="ChEBI" id="CHEBI:58115"/>
        <dbReference type="ChEBI" id="CHEBI:58409"/>
    </reaction>
</comment>
<dbReference type="RefSeq" id="WP_089707953.1">
    <property type="nucleotide sequence ID" value="NZ_FMAR01000001.1"/>
</dbReference>
<dbReference type="GO" id="GO:0006753">
    <property type="term" value="P:nucleoside phosphate metabolic process"/>
    <property type="evidence" value="ECO:0007669"/>
    <property type="project" value="TreeGrafter"/>
</dbReference>
<name>A0A1C3YWA8_9BACT</name>
<feature type="domain" description="Nudix hydrolase" evidence="8">
    <location>
        <begin position="44"/>
        <end position="172"/>
    </location>
</feature>
<gene>
    <name evidence="9" type="ORF">GA0116948_101134</name>
</gene>
<evidence type="ECO:0000256" key="6">
    <source>
        <dbReference type="ARBA" id="ARBA00032162"/>
    </source>
</evidence>
<evidence type="ECO:0000256" key="7">
    <source>
        <dbReference type="ARBA" id="ARBA00032272"/>
    </source>
</evidence>
<evidence type="ECO:0000313" key="9">
    <source>
        <dbReference type="EMBL" id="SCB74333.1"/>
    </source>
</evidence>
<dbReference type="PROSITE" id="PS51462">
    <property type="entry name" value="NUDIX"/>
    <property type="match status" value="1"/>
</dbReference>
<dbReference type="STRING" id="1335309.GA0116948_101134"/>
<dbReference type="Pfam" id="PF00293">
    <property type="entry name" value="NUDIX"/>
    <property type="match status" value="1"/>
</dbReference>
<evidence type="ECO:0000256" key="2">
    <source>
        <dbReference type="ARBA" id="ARBA00001946"/>
    </source>
</evidence>
<evidence type="ECO:0000256" key="1">
    <source>
        <dbReference type="ARBA" id="ARBA00000847"/>
    </source>
</evidence>
<dbReference type="InterPro" id="IPR015797">
    <property type="entry name" value="NUDIX_hydrolase-like_dom_sf"/>
</dbReference>
<sequence length="184" mass="20768">MENHENPWTLLSEKIAYDNNWIRVTEHQVLNPAGNPGIYGVVHFKNVAIGIVALDAADHIFLVGQYRFPLRQYSWEIPEGGGPVGTDPLASAKRELLEETGLVAASWTHLLHMHLSNSVSDEDCYIFLAQDLSQHEASPEETEQLHVQKLPFDVVYDKVVKEEITDAITVAAVLKMKLWLLDRK</sequence>
<organism evidence="9 10">
    <name type="scientific">Chitinophaga costaii</name>
    <dbReference type="NCBI Taxonomy" id="1335309"/>
    <lineage>
        <taxon>Bacteria</taxon>
        <taxon>Pseudomonadati</taxon>
        <taxon>Bacteroidota</taxon>
        <taxon>Chitinophagia</taxon>
        <taxon>Chitinophagales</taxon>
        <taxon>Chitinophagaceae</taxon>
        <taxon>Chitinophaga</taxon>
    </lineage>
</organism>
<dbReference type="CDD" id="cd24161">
    <property type="entry name" value="NUDIX_ADPRase_Ndx2"/>
    <property type="match status" value="1"/>
</dbReference>
<evidence type="ECO:0000259" key="8">
    <source>
        <dbReference type="PROSITE" id="PS51462"/>
    </source>
</evidence>
<keyword evidence="10" id="KW-1185">Reference proteome</keyword>
<dbReference type="GO" id="GO:0005829">
    <property type="term" value="C:cytosol"/>
    <property type="evidence" value="ECO:0007669"/>
    <property type="project" value="TreeGrafter"/>
</dbReference>
<comment type="similarity">
    <text evidence="3">Belongs to the Nudix hydrolase family. NudK subfamily.</text>
</comment>
<keyword evidence="5" id="KW-0378">Hydrolase</keyword>
<proteinExistence type="inferred from homology"/>
<dbReference type="AlphaFoldDB" id="A0A1C3YWA8"/>
<evidence type="ECO:0000256" key="5">
    <source>
        <dbReference type="ARBA" id="ARBA00022801"/>
    </source>
</evidence>
<protein>
    <recommendedName>
        <fullName evidence="4">GDP-mannose pyrophosphatase</fullName>
    </recommendedName>
    <alternativeName>
        <fullName evidence="6">GDP-mannose hydrolase</fullName>
    </alternativeName>
    <alternativeName>
        <fullName evidence="7">GDPMK</fullName>
    </alternativeName>
</protein>
<dbReference type="Gene3D" id="3.90.79.10">
    <property type="entry name" value="Nucleoside Triphosphate Pyrophosphohydrolase"/>
    <property type="match status" value="1"/>
</dbReference>
<accession>A0A1C3YWA8</accession>
<evidence type="ECO:0000256" key="4">
    <source>
        <dbReference type="ARBA" id="ARBA00016377"/>
    </source>
</evidence>
<dbReference type="OrthoDB" id="9806150at2"/>